<keyword evidence="15" id="KW-1185">Reference proteome</keyword>
<evidence type="ECO:0000256" key="8">
    <source>
        <dbReference type="ARBA" id="ARBA00023125"/>
    </source>
</evidence>
<dbReference type="InterPro" id="IPR003482">
    <property type="entry name" value="Whib"/>
</dbReference>
<evidence type="ECO:0000313" key="14">
    <source>
        <dbReference type="EMBL" id="SFB64183.1"/>
    </source>
</evidence>
<dbReference type="GO" id="GO:0005737">
    <property type="term" value="C:cytoplasm"/>
    <property type="evidence" value="ECO:0007669"/>
    <property type="project" value="UniProtKB-SubCell"/>
</dbReference>
<gene>
    <name evidence="11" type="primary">whiB</name>
    <name evidence="14" type="ORF">SAMN05216266_1416</name>
</gene>
<dbReference type="PANTHER" id="PTHR38839:SF4">
    <property type="entry name" value="TRANSCRIPTIONAL REGULATOR WHIB"/>
    <property type="match status" value="1"/>
</dbReference>
<dbReference type="GO" id="GO:0045454">
    <property type="term" value="P:cell redox homeostasis"/>
    <property type="evidence" value="ECO:0007669"/>
    <property type="project" value="TreeGrafter"/>
</dbReference>
<feature type="binding site" evidence="11">
    <location>
        <position position="109"/>
    </location>
    <ligand>
        <name>[4Fe-4S] cluster</name>
        <dbReference type="ChEBI" id="CHEBI:49883"/>
    </ligand>
</feature>
<evidence type="ECO:0000256" key="5">
    <source>
        <dbReference type="ARBA" id="ARBA00023004"/>
    </source>
</evidence>
<sequence>MRLEADSQRVSESVTVPGRGGLSSVPAGGTESPRLQTDGKEWGHVMDWAERPEQELGVLTDLFDEPEEQEWQDRALCAQTDPEAFFPEKGGSTREAKRICQGCEVKDDCLEYALAHDERFGIWGGLSERERRKLKKRAV</sequence>
<dbReference type="GO" id="GO:0045892">
    <property type="term" value="P:negative regulation of DNA-templated transcription"/>
    <property type="evidence" value="ECO:0007669"/>
    <property type="project" value="TreeGrafter"/>
</dbReference>
<feature type="binding site" evidence="11">
    <location>
        <position position="103"/>
    </location>
    <ligand>
        <name>[4Fe-4S] cluster</name>
        <dbReference type="ChEBI" id="CHEBI:49883"/>
    </ligand>
</feature>
<evidence type="ECO:0000256" key="2">
    <source>
        <dbReference type="ARBA" id="ARBA00006597"/>
    </source>
</evidence>
<evidence type="ECO:0000256" key="4">
    <source>
        <dbReference type="ARBA" id="ARBA00022723"/>
    </source>
</evidence>
<keyword evidence="6 11" id="KW-0411">Iron-sulfur</keyword>
<keyword evidence="10 11" id="KW-0804">Transcription</keyword>
<dbReference type="GO" id="GO:0047134">
    <property type="term" value="F:protein-disulfide reductase [NAD(P)H] activity"/>
    <property type="evidence" value="ECO:0007669"/>
    <property type="project" value="TreeGrafter"/>
</dbReference>
<dbReference type="EMBL" id="FOKG01000041">
    <property type="protein sequence ID" value="SFB64183.1"/>
    <property type="molecule type" value="Genomic_DNA"/>
</dbReference>
<evidence type="ECO:0000313" key="15">
    <source>
        <dbReference type="Proteomes" id="UP000243799"/>
    </source>
</evidence>
<protein>
    <recommendedName>
        <fullName evidence="11">Transcriptional regulator WhiB</fullName>
    </recommendedName>
</protein>
<keyword evidence="11" id="KW-0963">Cytoplasm</keyword>
<evidence type="ECO:0000259" key="13">
    <source>
        <dbReference type="PROSITE" id="PS51674"/>
    </source>
</evidence>
<dbReference type="Pfam" id="PF02467">
    <property type="entry name" value="Whib"/>
    <property type="match status" value="1"/>
</dbReference>
<evidence type="ECO:0000256" key="10">
    <source>
        <dbReference type="ARBA" id="ARBA00023163"/>
    </source>
</evidence>
<keyword evidence="5 11" id="KW-0408">Iron</keyword>
<evidence type="ECO:0000256" key="11">
    <source>
        <dbReference type="HAMAP-Rule" id="MF_01479"/>
    </source>
</evidence>
<organism evidence="14 15">
    <name type="scientific">Amycolatopsis marina</name>
    <dbReference type="NCBI Taxonomy" id="490629"/>
    <lineage>
        <taxon>Bacteria</taxon>
        <taxon>Bacillati</taxon>
        <taxon>Actinomycetota</taxon>
        <taxon>Actinomycetes</taxon>
        <taxon>Pseudonocardiales</taxon>
        <taxon>Pseudonocardiaceae</taxon>
        <taxon>Amycolatopsis</taxon>
    </lineage>
</organism>
<name>A0A1I1CUU3_9PSEU</name>
<proteinExistence type="inferred from homology"/>
<comment type="PTM">
    <text evidence="11">The Fe-S cluster can be nitrosylated by nitric oxide (NO).</text>
</comment>
<dbReference type="PROSITE" id="PS51674">
    <property type="entry name" value="4FE4S_WBL"/>
    <property type="match status" value="1"/>
</dbReference>
<dbReference type="InterPro" id="IPR034768">
    <property type="entry name" value="4FE4S_WBL"/>
</dbReference>
<evidence type="ECO:0000256" key="6">
    <source>
        <dbReference type="ARBA" id="ARBA00023014"/>
    </source>
</evidence>
<accession>A0A1I1CUU3</accession>
<evidence type="ECO:0000256" key="3">
    <source>
        <dbReference type="ARBA" id="ARBA00022485"/>
    </source>
</evidence>
<feature type="region of interest" description="Disordered" evidence="12">
    <location>
        <begin position="1"/>
        <end position="38"/>
    </location>
</feature>
<keyword evidence="7 11" id="KW-0805">Transcription regulation</keyword>
<comment type="subcellular location">
    <subcellularLocation>
        <location evidence="1 11">Cytoplasm</location>
    </subcellularLocation>
</comment>
<dbReference type="GO" id="GO:0035731">
    <property type="term" value="F:dinitrosyl-iron complex binding"/>
    <property type="evidence" value="ECO:0007669"/>
    <property type="project" value="UniProtKB-UniRule"/>
</dbReference>
<keyword evidence="3 11" id="KW-0004">4Fe-4S</keyword>
<dbReference type="GO" id="GO:0051539">
    <property type="term" value="F:4 iron, 4 sulfur cluster binding"/>
    <property type="evidence" value="ECO:0007669"/>
    <property type="project" value="UniProtKB-UniRule"/>
</dbReference>
<dbReference type="GO" id="GO:0046872">
    <property type="term" value="F:metal ion binding"/>
    <property type="evidence" value="ECO:0007669"/>
    <property type="project" value="UniProtKB-KW"/>
</dbReference>
<evidence type="ECO:0000256" key="1">
    <source>
        <dbReference type="ARBA" id="ARBA00004496"/>
    </source>
</evidence>
<comment type="function">
    <text evidence="11">Acts as a transcriptional regulator. Probably redox-responsive. The apo- but not holo-form probably binds DNA.</text>
</comment>
<reference evidence="15" key="1">
    <citation type="submission" date="2016-10" db="EMBL/GenBank/DDBJ databases">
        <authorList>
            <person name="Varghese N."/>
            <person name="Submissions S."/>
        </authorList>
    </citation>
    <scope>NUCLEOTIDE SEQUENCE [LARGE SCALE GENOMIC DNA]</scope>
    <source>
        <strain evidence="15">CGMCC 4.3568</strain>
    </source>
</reference>
<feature type="binding site" evidence="11">
    <location>
        <position position="100"/>
    </location>
    <ligand>
        <name>[4Fe-4S] cluster</name>
        <dbReference type="ChEBI" id="CHEBI:49883"/>
    </ligand>
</feature>
<dbReference type="Proteomes" id="UP000243799">
    <property type="component" value="Unassembled WGS sequence"/>
</dbReference>
<dbReference type="AlphaFoldDB" id="A0A1I1CUU3"/>
<feature type="domain" description="4Fe-4S Wbl-type" evidence="13">
    <location>
        <begin position="76"/>
        <end position="133"/>
    </location>
</feature>
<feature type="binding site" evidence="11">
    <location>
        <position position="77"/>
    </location>
    <ligand>
        <name>[4Fe-4S] cluster</name>
        <dbReference type="ChEBI" id="CHEBI:49883"/>
    </ligand>
</feature>
<keyword evidence="8 11" id="KW-0238">DNA-binding</keyword>
<keyword evidence="4 11" id="KW-0479">Metal-binding</keyword>
<comment type="cofactor">
    <cofactor evidence="11">
        <name>[4Fe-4S] cluster</name>
        <dbReference type="ChEBI" id="CHEBI:49883"/>
    </cofactor>
    <text evidence="11">Binds 1 [4Fe-4S] cluster per subunit. Following nitrosylation of the [4Fe-4S] cluster binds 1 [4Fe-8(NO)] cluster per subunit.</text>
</comment>
<dbReference type="GO" id="GO:0003677">
    <property type="term" value="F:DNA binding"/>
    <property type="evidence" value="ECO:0007669"/>
    <property type="project" value="UniProtKB-UniRule"/>
</dbReference>
<dbReference type="HAMAP" id="MF_01479">
    <property type="entry name" value="WhiB"/>
    <property type="match status" value="1"/>
</dbReference>
<evidence type="ECO:0000256" key="9">
    <source>
        <dbReference type="ARBA" id="ARBA00023157"/>
    </source>
</evidence>
<comment type="PTM">
    <text evidence="11">Upon Fe-S cluster removal intramolecular disulfide bonds are formed.</text>
</comment>
<keyword evidence="9 11" id="KW-1015">Disulfide bond</keyword>
<dbReference type="PANTHER" id="PTHR38839">
    <property type="entry name" value="TRANSCRIPTIONAL REGULATOR WHID-RELATED"/>
    <property type="match status" value="1"/>
</dbReference>
<comment type="similarity">
    <text evidence="2 11">Belongs to the WhiB family.</text>
</comment>
<evidence type="ECO:0000256" key="7">
    <source>
        <dbReference type="ARBA" id="ARBA00023015"/>
    </source>
</evidence>
<evidence type="ECO:0000256" key="12">
    <source>
        <dbReference type="SAM" id="MobiDB-lite"/>
    </source>
</evidence>
<dbReference type="STRING" id="490629.SAMN05216266_1416"/>